<proteinExistence type="inferred from homology"/>
<dbReference type="EMBL" id="VKHT01000201">
    <property type="protein sequence ID" value="MBB0244255.1"/>
    <property type="molecule type" value="Genomic_DNA"/>
</dbReference>
<evidence type="ECO:0000313" key="4">
    <source>
        <dbReference type="Proteomes" id="UP000538929"/>
    </source>
</evidence>
<dbReference type="Proteomes" id="UP000538929">
    <property type="component" value="Unassembled WGS sequence"/>
</dbReference>
<protein>
    <submittedName>
        <fullName evidence="3">Enoyl-CoA hydratase/isomerase family protein</fullName>
    </submittedName>
</protein>
<dbReference type="AlphaFoldDB" id="A0A7W3Y1G9"/>
<dbReference type="GO" id="GO:0006635">
    <property type="term" value="P:fatty acid beta-oxidation"/>
    <property type="evidence" value="ECO:0007669"/>
    <property type="project" value="TreeGrafter"/>
</dbReference>
<dbReference type="GO" id="GO:0016853">
    <property type="term" value="F:isomerase activity"/>
    <property type="evidence" value="ECO:0007669"/>
    <property type="project" value="UniProtKB-KW"/>
</dbReference>
<reference evidence="4" key="1">
    <citation type="submission" date="2019-10" db="EMBL/GenBank/DDBJ databases">
        <title>Streptomyces sp. nov., a novel actinobacterium isolated from alkaline environment.</title>
        <authorList>
            <person name="Golinska P."/>
        </authorList>
    </citation>
    <scope>NUCLEOTIDE SEQUENCE [LARGE SCALE GENOMIC DNA]</scope>
    <source>
        <strain evidence="4">DSM 42118</strain>
    </source>
</reference>
<accession>A0A7W3Y1G9</accession>
<dbReference type="PANTHER" id="PTHR11941:SF127">
    <property type="entry name" value="ENOYL-COA HYDRATASE ECHA18 (ENOYL HYDRASE) (UNSATURATED ACYL-COA HYDRATASE) (CROTONASE)-RELATED"/>
    <property type="match status" value="1"/>
</dbReference>
<organism evidence="3 4">
    <name type="scientific">Streptomyces alkaliphilus</name>
    <dbReference type="NCBI Taxonomy" id="1472722"/>
    <lineage>
        <taxon>Bacteria</taxon>
        <taxon>Bacillati</taxon>
        <taxon>Actinomycetota</taxon>
        <taxon>Actinomycetes</taxon>
        <taxon>Kitasatosporales</taxon>
        <taxon>Streptomycetaceae</taxon>
        <taxon>Streptomyces</taxon>
    </lineage>
</organism>
<dbReference type="GO" id="GO:0016829">
    <property type="term" value="F:lyase activity"/>
    <property type="evidence" value="ECO:0007669"/>
    <property type="project" value="UniProtKB-KW"/>
</dbReference>
<evidence type="ECO:0000256" key="2">
    <source>
        <dbReference type="ARBA" id="ARBA00023239"/>
    </source>
</evidence>
<dbReference type="SUPFAM" id="SSF52096">
    <property type="entry name" value="ClpP/crotonase"/>
    <property type="match status" value="1"/>
</dbReference>
<dbReference type="PANTHER" id="PTHR11941">
    <property type="entry name" value="ENOYL-COA HYDRATASE-RELATED"/>
    <property type="match status" value="1"/>
</dbReference>
<dbReference type="InterPro" id="IPR014748">
    <property type="entry name" value="Enoyl-CoA_hydra_C"/>
</dbReference>
<comment type="similarity">
    <text evidence="1">Belongs to the enoyl-CoA hydratase/isomerase family.</text>
</comment>
<dbReference type="InterPro" id="IPR029045">
    <property type="entry name" value="ClpP/crotonase-like_dom_sf"/>
</dbReference>
<keyword evidence="4" id="KW-1185">Reference proteome</keyword>
<evidence type="ECO:0000256" key="1">
    <source>
        <dbReference type="ARBA" id="ARBA00005254"/>
    </source>
</evidence>
<gene>
    <name evidence="3" type="ORF">FNQ90_09085</name>
</gene>
<name>A0A7W3Y1G9_9ACTN</name>
<dbReference type="Gene3D" id="1.10.12.10">
    <property type="entry name" value="Lyase 2-enoyl-coa Hydratase, Chain A, domain 2"/>
    <property type="match status" value="1"/>
</dbReference>
<dbReference type="InterPro" id="IPR001753">
    <property type="entry name" value="Enoyl-CoA_hydra/iso"/>
</dbReference>
<dbReference type="Pfam" id="PF00378">
    <property type="entry name" value="ECH_1"/>
    <property type="match status" value="1"/>
</dbReference>
<dbReference type="CDD" id="cd06558">
    <property type="entry name" value="crotonase-like"/>
    <property type="match status" value="1"/>
</dbReference>
<keyword evidence="2" id="KW-0456">Lyase</keyword>
<keyword evidence="3" id="KW-0413">Isomerase</keyword>
<evidence type="ECO:0000313" key="3">
    <source>
        <dbReference type="EMBL" id="MBB0244255.1"/>
    </source>
</evidence>
<dbReference type="RefSeq" id="WP_182605904.1">
    <property type="nucleotide sequence ID" value="NZ_VKHT01000201.1"/>
</dbReference>
<sequence>MEPEAAPRPAVTHTVRDGVARVVLCHPARRNALTGEMWRHLPPLLGRLSADPAVRVLVLTGHGDTFCAGADIRDLRAGDAPQDLAVAAEEAVAAFPGPSLAVIRGDCVGGGCQLAAACDLRLAAEGARFGVTPARLGLVYPASSTARLARLIGPSAAKHLLFSAELIDTARALRIGLVDEVLPAEALEPRAGELARTLVSRSALTQRAAKEFVDRPPRDPADGVRRTEYWRTVQRESGEAAEGVAAFLERRPPVFRWAGGIDPSGHAPGVRVPPPG</sequence>
<dbReference type="Gene3D" id="3.90.226.10">
    <property type="entry name" value="2-enoyl-CoA Hydratase, Chain A, domain 1"/>
    <property type="match status" value="1"/>
</dbReference>
<comment type="caution">
    <text evidence="3">The sequence shown here is derived from an EMBL/GenBank/DDBJ whole genome shotgun (WGS) entry which is preliminary data.</text>
</comment>